<dbReference type="PANTHER" id="PTHR43557">
    <property type="entry name" value="APOPTOSIS-INDUCING FACTOR 1"/>
    <property type="match status" value="1"/>
</dbReference>
<dbReference type="InterPro" id="IPR036188">
    <property type="entry name" value="FAD/NAD-bd_sf"/>
</dbReference>
<dbReference type="Pfam" id="PF07992">
    <property type="entry name" value="Pyr_redox_2"/>
    <property type="match status" value="1"/>
</dbReference>
<feature type="domain" description="FAD/NAD(P)-binding" evidence="5">
    <location>
        <begin position="7"/>
        <end position="316"/>
    </location>
</feature>
<dbReference type="PRINTS" id="PR00368">
    <property type="entry name" value="FADPNR"/>
</dbReference>
<evidence type="ECO:0000256" key="4">
    <source>
        <dbReference type="ARBA" id="ARBA00023002"/>
    </source>
</evidence>
<evidence type="ECO:0000313" key="8">
    <source>
        <dbReference type="Proteomes" id="UP000307790"/>
    </source>
</evidence>
<evidence type="ECO:0000256" key="3">
    <source>
        <dbReference type="ARBA" id="ARBA00022827"/>
    </source>
</evidence>
<dbReference type="AlphaFoldDB" id="A0A5R9II49"/>
<accession>A0A5R9II49</accession>
<dbReference type="Gene3D" id="3.50.50.60">
    <property type="entry name" value="FAD/NAD(P)-binding domain"/>
    <property type="match status" value="2"/>
</dbReference>
<evidence type="ECO:0000259" key="6">
    <source>
        <dbReference type="Pfam" id="PF14759"/>
    </source>
</evidence>
<dbReference type="PANTHER" id="PTHR43557:SF2">
    <property type="entry name" value="RIESKE DOMAIN-CONTAINING PROTEIN-RELATED"/>
    <property type="match status" value="1"/>
</dbReference>
<keyword evidence="4" id="KW-0560">Oxidoreductase</keyword>
<dbReference type="EMBL" id="VCBC01000008">
    <property type="protein sequence ID" value="TLU65185.1"/>
    <property type="molecule type" value="Genomic_DNA"/>
</dbReference>
<gene>
    <name evidence="7" type="ORF">FE810_09710</name>
</gene>
<evidence type="ECO:0000313" key="7">
    <source>
        <dbReference type="EMBL" id="TLU65185.1"/>
    </source>
</evidence>
<sequence>MNQSHCCVIIGASHAGVNLAFALRKEGWQGSIKLIDADPHLPYHRPPLSKGFLTETPVDGREPIEKIQLKPIASYEKNDIELMLGLRVESIDADAQQLTLTNGETLSFTKLVLATGARPFMPPIDGLQDAKNLFPLRTATDVIDIKTALTNGNKNVVIIGGGYIGLETAASLRKLGHQVTVLERESRILARVTSPQLSAFFTELHQQHGVEVLTDKDVVKITTDDKGCNQIPNQIICADGSQFSADIIIVGVGIRVNSELAAAVGLKIEHGGIKVDRSAKTSFDNIYAIGDCSYHFNPYYQRFVRLESVQNAVDQAKIAAQSICGKEAEYNAVPWFWSDQYHVKLQMVGVGTGYTDIIERIERDDNSKRSLWYFKEQQLLGVDAVNHSKAYVLGTRFIKAGIIVNKQKLADTCIDLNAENVTR</sequence>
<dbReference type="RefSeq" id="WP_138319855.1">
    <property type="nucleotide sequence ID" value="NZ_VCBC01000008.1"/>
</dbReference>
<dbReference type="PRINTS" id="PR00411">
    <property type="entry name" value="PNDRDTASEI"/>
</dbReference>
<comment type="cofactor">
    <cofactor evidence="1">
        <name>FAD</name>
        <dbReference type="ChEBI" id="CHEBI:57692"/>
    </cofactor>
</comment>
<keyword evidence="3" id="KW-0274">FAD</keyword>
<keyword evidence="2" id="KW-0285">Flavoprotein</keyword>
<dbReference type="InterPro" id="IPR028202">
    <property type="entry name" value="Reductase_C"/>
</dbReference>
<organism evidence="7 8">
    <name type="scientific">Thalassotalea litorea</name>
    <dbReference type="NCBI Taxonomy" id="2020715"/>
    <lineage>
        <taxon>Bacteria</taxon>
        <taxon>Pseudomonadati</taxon>
        <taxon>Pseudomonadota</taxon>
        <taxon>Gammaproteobacteria</taxon>
        <taxon>Alteromonadales</taxon>
        <taxon>Colwelliaceae</taxon>
        <taxon>Thalassotalea</taxon>
    </lineage>
</organism>
<dbReference type="InterPro" id="IPR016156">
    <property type="entry name" value="FAD/NAD-linked_Rdtase_dimer_sf"/>
</dbReference>
<dbReference type="OrthoDB" id="9800167at2"/>
<dbReference type="GO" id="GO:0016651">
    <property type="term" value="F:oxidoreductase activity, acting on NAD(P)H"/>
    <property type="evidence" value="ECO:0007669"/>
    <property type="project" value="TreeGrafter"/>
</dbReference>
<reference evidence="7 8" key="1">
    <citation type="submission" date="2019-05" db="EMBL/GenBank/DDBJ databases">
        <title>Genome sequences of Thalassotalea litorea 1K03283.</title>
        <authorList>
            <person name="Zhang D."/>
        </authorList>
    </citation>
    <scope>NUCLEOTIDE SEQUENCE [LARGE SCALE GENOMIC DNA]</scope>
    <source>
        <strain evidence="7 8">MCCC 1K03283</strain>
    </source>
</reference>
<dbReference type="InterPro" id="IPR050446">
    <property type="entry name" value="FAD-oxidoreductase/Apoptosis"/>
</dbReference>
<feature type="domain" description="Reductase C-terminal" evidence="6">
    <location>
        <begin position="335"/>
        <end position="417"/>
    </location>
</feature>
<protein>
    <submittedName>
        <fullName evidence="7">NAD(P)/FAD-dependent oxidoreductase</fullName>
    </submittedName>
</protein>
<dbReference type="Proteomes" id="UP000307790">
    <property type="component" value="Unassembled WGS sequence"/>
</dbReference>
<dbReference type="SUPFAM" id="SSF51905">
    <property type="entry name" value="FAD/NAD(P)-binding domain"/>
    <property type="match status" value="1"/>
</dbReference>
<dbReference type="SUPFAM" id="SSF55424">
    <property type="entry name" value="FAD/NAD-linked reductases, dimerisation (C-terminal) domain"/>
    <property type="match status" value="1"/>
</dbReference>
<dbReference type="InterPro" id="IPR023753">
    <property type="entry name" value="FAD/NAD-binding_dom"/>
</dbReference>
<dbReference type="Gene3D" id="3.30.390.30">
    <property type="match status" value="1"/>
</dbReference>
<evidence type="ECO:0000256" key="1">
    <source>
        <dbReference type="ARBA" id="ARBA00001974"/>
    </source>
</evidence>
<evidence type="ECO:0000259" key="5">
    <source>
        <dbReference type="Pfam" id="PF07992"/>
    </source>
</evidence>
<dbReference type="GO" id="GO:0005737">
    <property type="term" value="C:cytoplasm"/>
    <property type="evidence" value="ECO:0007669"/>
    <property type="project" value="TreeGrafter"/>
</dbReference>
<keyword evidence="8" id="KW-1185">Reference proteome</keyword>
<evidence type="ECO:0000256" key="2">
    <source>
        <dbReference type="ARBA" id="ARBA00022630"/>
    </source>
</evidence>
<name>A0A5R9II49_9GAMM</name>
<comment type="caution">
    <text evidence="7">The sequence shown here is derived from an EMBL/GenBank/DDBJ whole genome shotgun (WGS) entry which is preliminary data.</text>
</comment>
<proteinExistence type="predicted"/>
<dbReference type="Pfam" id="PF14759">
    <property type="entry name" value="Reductase_C"/>
    <property type="match status" value="1"/>
</dbReference>